<dbReference type="Proteomes" id="UP000256774">
    <property type="component" value="Unassembled WGS sequence"/>
</dbReference>
<evidence type="ECO:0000313" key="1">
    <source>
        <dbReference type="EMBL" id="REH37971.1"/>
    </source>
</evidence>
<protein>
    <submittedName>
        <fullName evidence="1">Uncharacterized protein</fullName>
    </submittedName>
</protein>
<dbReference type="AlphaFoldDB" id="A0A3E0H4B4"/>
<organism evidence="1 2">
    <name type="scientific">Paraperlucidibaca baekdonensis</name>
    <dbReference type="NCBI Taxonomy" id="748120"/>
    <lineage>
        <taxon>Bacteria</taxon>
        <taxon>Pseudomonadati</taxon>
        <taxon>Pseudomonadota</taxon>
        <taxon>Gammaproteobacteria</taxon>
        <taxon>Moraxellales</taxon>
        <taxon>Moraxellaceae</taxon>
        <taxon>Paraperlucidibaca</taxon>
    </lineage>
</organism>
<comment type="caution">
    <text evidence="1">The sequence shown here is derived from an EMBL/GenBank/DDBJ whole genome shotgun (WGS) entry which is preliminary data.</text>
</comment>
<gene>
    <name evidence="1" type="ORF">DFR26_1757</name>
</gene>
<sequence>MQIPDPPKFSDAEIEKWRKSGDFMPMLFEWYKFIAHLCIFFALIEKESPAVREFPQIQYSVLTGLLNRCSRLMLANIALSHNGRFGETTALLDRCIFESCVKVMWLCHKGTEDAFNRFLADGLKTEVELSAEIRGNIADRDENQVLVIEQRMLKSIERHMALAEMTEDKVSETKKLPNTAAMVSDLGQKRLMYVVGQRLGSHHVHGTWPSLLMHYLEEEEDGSLVLRDHDCDTHPNQFVMVPLLVLSALSAYIGYIFDSAEDIEPMRGLLDSVEEEVLQINSEMAEGDFDAAAEI</sequence>
<name>A0A3E0H4B4_9GAMM</name>
<dbReference type="InterPro" id="IPR043733">
    <property type="entry name" value="DUF5677"/>
</dbReference>
<keyword evidence="2" id="KW-1185">Reference proteome</keyword>
<accession>A0A3E0H4B4</accession>
<evidence type="ECO:0000313" key="2">
    <source>
        <dbReference type="Proteomes" id="UP000256774"/>
    </source>
</evidence>
<dbReference type="RefSeq" id="WP_116208558.1">
    <property type="nucleotide sequence ID" value="NZ_QUNR01000003.1"/>
</dbReference>
<dbReference type="Pfam" id="PF18928">
    <property type="entry name" value="DUF5677"/>
    <property type="match status" value="1"/>
</dbReference>
<proteinExistence type="predicted"/>
<dbReference type="EMBL" id="QUNR01000003">
    <property type="protein sequence ID" value="REH37971.1"/>
    <property type="molecule type" value="Genomic_DNA"/>
</dbReference>
<reference evidence="1 2" key="1">
    <citation type="submission" date="2018-08" db="EMBL/GenBank/DDBJ databases">
        <title>Genomic Encyclopedia of Type Strains, Phase IV (KMG-IV): sequencing the most valuable type-strain genomes for metagenomic binning, comparative biology and taxonomic classification.</title>
        <authorList>
            <person name="Goeker M."/>
        </authorList>
    </citation>
    <scope>NUCLEOTIDE SEQUENCE [LARGE SCALE GENOMIC DNA]</scope>
    <source>
        <strain evidence="1 2">DSM 26022</strain>
    </source>
</reference>